<evidence type="ECO:0000259" key="6">
    <source>
        <dbReference type="Pfam" id="PF07291"/>
    </source>
</evidence>
<keyword evidence="4 5" id="KW-0472">Membrane</keyword>
<keyword evidence="2 5" id="KW-0812">Transmembrane</keyword>
<dbReference type="Pfam" id="PF07291">
    <property type="entry name" value="MauE"/>
    <property type="match status" value="1"/>
</dbReference>
<dbReference type="RefSeq" id="WP_185258680.1">
    <property type="nucleotide sequence ID" value="NZ_AP023368.1"/>
</dbReference>
<dbReference type="EMBL" id="AP023368">
    <property type="protein sequence ID" value="BCJ98348.1"/>
    <property type="molecule type" value="Genomic_DNA"/>
</dbReference>
<feature type="transmembrane region" description="Helical" evidence="5">
    <location>
        <begin position="140"/>
        <end position="157"/>
    </location>
</feature>
<evidence type="ECO:0000256" key="2">
    <source>
        <dbReference type="ARBA" id="ARBA00022692"/>
    </source>
</evidence>
<dbReference type="InterPro" id="IPR009908">
    <property type="entry name" value="Methylamine_util_MauE"/>
</dbReference>
<accession>A0A7I8DIN0</accession>
<keyword evidence="3 5" id="KW-1133">Transmembrane helix</keyword>
<protein>
    <recommendedName>
        <fullName evidence="6">Methylamine utilisation protein MauE domain-containing protein</fullName>
    </recommendedName>
</protein>
<dbReference type="GO" id="GO:0016020">
    <property type="term" value="C:membrane"/>
    <property type="evidence" value="ECO:0007669"/>
    <property type="project" value="UniProtKB-SubCell"/>
</dbReference>
<proteinExistence type="predicted"/>
<dbReference type="AlphaFoldDB" id="A0A7I8DIN0"/>
<comment type="subcellular location">
    <subcellularLocation>
        <location evidence="1">Membrane</location>
        <topology evidence="1">Multi-pass membrane protein</topology>
    </subcellularLocation>
</comment>
<dbReference type="KEGG" id="acht:bsdcttw_13890"/>
<name>A0A7I8DIN0_9FIRM</name>
<gene>
    <name evidence="7" type="ORF">bsdcttw_13890</name>
</gene>
<organism evidence="7 8">
    <name type="scientific">Anaerocolumna chitinilytica</name>
    <dbReference type="NCBI Taxonomy" id="1727145"/>
    <lineage>
        <taxon>Bacteria</taxon>
        <taxon>Bacillati</taxon>
        <taxon>Bacillota</taxon>
        <taxon>Clostridia</taxon>
        <taxon>Lachnospirales</taxon>
        <taxon>Lachnospiraceae</taxon>
        <taxon>Anaerocolumna</taxon>
    </lineage>
</organism>
<evidence type="ECO:0000256" key="4">
    <source>
        <dbReference type="ARBA" id="ARBA00023136"/>
    </source>
</evidence>
<evidence type="ECO:0000256" key="3">
    <source>
        <dbReference type="ARBA" id="ARBA00022989"/>
    </source>
</evidence>
<keyword evidence="8" id="KW-1185">Reference proteome</keyword>
<feature type="domain" description="Methylamine utilisation protein MauE" evidence="6">
    <location>
        <begin position="5"/>
        <end position="112"/>
    </location>
</feature>
<reference evidence="7 8" key="1">
    <citation type="submission" date="2020-08" db="EMBL/GenBank/DDBJ databases">
        <title>Draft genome sequencing of an Anaerocolumna strain isolated from anoxic soil subjected to BSD treatment.</title>
        <authorList>
            <person name="Uek A."/>
            <person name="Tonouchi A."/>
        </authorList>
    </citation>
    <scope>NUCLEOTIDE SEQUENCE [LARGE SCALE GENOMIC DNA]</scope>
    <source>
        <strain evidence="7 8">CTTW</strain>
    </source>
</reference>
<dbReference type="GO" id="GO:0030416">
    <property type="term" value="P:methylamine metabolic process"/>
    <property type="evidence" value="ECO:0007669"/>
    <property type="project" value="InterPro"/>
</dbReference>
<feature type="transmembrane region" description="Helical" evidence="5">
    <location>
        <begin position="66"/>
        <end position="85"/>
    </location>
</feature>
<evidence type="ECO:0000313" key="8">
    <source>
        <dbReference type="Proteomes" id="UP000515703"/>
    </source>
</evidence>
<evidence type="ECO:0000256" key="1">
    <source>
        <dbReference type="ARBA" id="ARBA00004141"/>
    </source>
</evidence>
<sequence>MNNIFDLSLAISLFLSGGLKIAYFKYTKNTIFKLNVFPEKIAPAISILMPLFEISQSIILILYNNMISYCFILGYLLFFIALNLKTYKGGESKECCCYGKLIKSKLGLGGLIHYSYWLIILFGSIAALKYNIFIFNNLNFMYILFISLSMVINGLMIRSTIESVE</sequence>
<feature type="transmembrane region" description="Helical" evidence="5">
    <location>
        <begin position="106"/>
        <end position="128"/>
    </location>
</feature>
<feature type="transmembrane region" description="Helical" evidence="5">
    <location>
        <begin position="6"/>
        <end position="23"/>
    </location>
</feature>
<reference evidence="7 8" key="2">
    <citation type="submission" date="2020-08" db="EMBL/GenBank/DDBJ databases">
        <authorList>
            <person name="Ueki A."/>
            <person name="Tonouchi A."/>
        </authorList>
    </citation>
    <scope>NUCLEOTIDE SEQUENCE [LARGE SCALE GENOMIC DNA]</scope>
    <source>
        <strain evidence="7 8">CTTW</strain>
    </source>
</reference>
<dbReference type="Proteomes" id="UP000515703">
    <property type="component" value="Chromosome"/>
</dbReference>
<evidence type="ECO:0000256" key="5">
    <source>
        <dbReference type="SAM" id="Phobius"/>
    </source>
</evidence>
<evidence type="ECO:0000313" key="7">
    <source>
        <dbReference type="EMBL" id="BCJ98348.1"/>
    </source>
</evidence>